<comment type="caution">
    <text evidence="10">The sequence shown here is derived from an EMBL/GenBank/DDBJ whole genome shotgun (WGS) entry which is preliminary data.</text>
</comment>
<name>A0A4R0NAP9_9SPHI</name>
<dbReference type="InterPro" id="IPR035965">
    <property type="entry name" value="PAS-like_dom_sf"/>
</dbReference>
<dbReference type="PROSITE" id="PS50113">
    <property type="entry name" value="PAC"/>
    <property type="match status" value="1"/>
</dbReference>
<dbReference type="EC" id="2.7.13.3" evidence="2"/>
<dbReference type="SUPFAM" id="SSF47384">
    <property type="entry name" value="Homodimeric domain of signal transducing histidine kinase"/>
    <property type="match status" value="1"/>
</dbReference>
<dbReference type="InterPro" id="IPR004358">
    <property type="entry name" value="Sig_transdc_His_kin-like_C"/>
</dbReference>
<dbReference type="PROSITE" id="PS50109">
    <property type="entry name" value="HIS_KIN"/>
    <property type="match status" value="1"/>
</dbReference>
<dbReference type="PANTHER" id="PTHR45453">
    <property type="entry name" value="PHOSPHATE REGULON SENSOR PROTEIN PHOR"/>
    <property type="match status" value="1"/>
</dbReference>
<dbReference type="GO" id="GO:0000155">
    <property type="term" value="F:phosphorelay sensor kinase activity"/>
    <property type="evidence" value="ECO:0007669"/>
    <property type="project" value="InterPro"/>
</dbReference>
<dbReference type="Pfam" id="PF00512">
    <property type="entry name" value="HisKA"/>
    <property type="match status" value="1"/>
</dbReference>
<dbReference type="InterPro" id="IPR036890">
    <property type="entry name" value="HATPase_C_sf"/>
</dbReference>
<evidence type="ECO:0000256" key="5">
    <source>
        <dbReference type="ARBA" id="ARBA00022777"/>
    </source>
</evidence>
<feature type="domain" description="PAC" evidence="9">
    <location>
        <begin position="217"/>
        <end position="270"/>
    </location>
</feature>
<dbReference type="PANTHER" id="PTHR45453:SF1">
    <property type="entry name" value="PHOSPHATE REGULON SENSOR PROTEIN PHOR"/>
    <property type="match status" value="1"/>
</dbReference>
<dbReference type="InterPro" id="IPR050351">
    <property type="entry name" value="BphY/WalK/GraS-like"/>
</dbReference>
<dbReference type="PRINTS" id="PR00344">
    <property type="entry name" value="BCTRLSENSOR"/>
</dbReference>
<evidence type="ECO:0000259" key="9">
    <source>
        <dbReference type="PROSITE" id="PS50113"/>
    </source>
</evidence>
<dbReference type="NCBIfam" id="TIGR00229">
    <property type="entry name" value="sensory_box"/>
    <property type="match status" value="1"/>
</dbReference>
<dbReference type="SMART" id="SM00387">
    <property type="entry name" value="HATPase_c"/>
    <property type="match status" value="1"/>
</dbReference>
<dbReference type="InterPro" id="IPR005467">
    <property type="entry name" value="His_kinase_dom"/>
</dbReference>
<dbReference type="FunFam" id="1.10.287.130:FF:000001">
    <property type="entry name" value="Two-component sensor histidine kinase"/>
    <property type="match status" value="1"/>
</dbReference>
<reference evidence="10 11" key="1">
    <citation type="submission" date="2019-02" db="EMBL/GenBank/DDBJ databases">
        <title>Pedobacter sp. RP-1-14 sp. nov., isolated from Arctic soil.</title>
        <authorList>
            <person name="Dahal R.H."/>
        </authorList>
    </citation>
    <scope>NUCLEOTIDE SEQUENCE [LARGE SCALE GENOMIC DNA]</scope>
    <source>
        <strain evidence="10 11">RP-1-14</strain>
    </source>
</reference>
<dbReference type="Gene3D" id="2.10.70.100">
    <property type="match status" value="1"/>
</dbReference>
<proteinExistence type="predicted"/>
<comment type="catalytic activity">
    <reaction evidence="1">
        <text>ATP + protein L-histidine = ADP + protein N-phospho-L-histidine.</text>
        <dbReference type="EC" id="2.7.13.3"/>
    </reaction>
</comment>
<dbReference type="SMART" id="SM00091">
    <property type="entry name" value="PAS"/>
    <property type="match status" value="2"/>
</dbReference>
<dbReference type="Pfam" id="PF13426">
    <property type="entry name" value="PAS_9"/>
    <property type="match status" value="1"/>
</dbReference>
<dbReference type="AlphaFoldDB" id="A0A4R0NAP9"/>
<keyword evidence="3" id="KW-0597">Phosphoprotein</keyword>
<protein>
    <recommendedName>
        <fullName evidence="2">histidine kinase</fullName>
        <ecNumber evidence="2">2.7.13.3</ecNumber>
    </recommendedName>
</protein>
<dbReference type="InterPro" id="IPR013655">
    <property type="entry name" value="PAS_fold_3"/>
</dbReference>
<dbReference type="InterPro" id="IPR003594">
    <property type="entry name" value="HATPase_dom"/>
</dbReference>
<dbReference type="Pfam" id="PF02518">
    <property type="entry name" value="HATPase_c"/>
    <property type="match status" value="1"/>
</dbReference>
<dbReference type="Gene3D" id="3.30.565.10">
    <property type="entry name" value="Histidine kinase-like ATPase, C-terminal domain"/>
    <property type="match status" value="1"/>
</dbReference>
<sequence length="488" mass="55121">MIELKYDQDLQTVVLHAPIGICILSAANLKAEIVNDKFLEVAGKTSDMIIGKHYCDAFAEVRQYHEQALNDVIRYAEPYQANEVELELIRHGNPEKVYVTFVYSPILDMQGFVSKVAIWLLDNTPQVMARLKTEAANKELELAQDALKVALSAANFGTWYIHSVTRAFVTDARLKELFGYEPDQELSIEQALAQITDEYRDYVSTALENAINKGGDYDVTYSVIGLNDRKLRWLRAIGNLKADPSGEFSAFTGVVMDITEQKRDEQRKNDFIGIVSHELKTPLTSLKAYLQVLQAKANADDTFTNSALNQSVKQIRKMTTMINSFLNVSRLEAGKIHMNKQSFDMSLLIKEIEEETEVMNASHHIMFEEMETVFVNADRDKIGQVISNLISNAMKYSNVGTTIRIACIKMDNTIQLSVKDEGIGVAEKDREQLFDRYYRVESNTLVSGFGIGLYLSAEIIDHHQGKIWVESDFGKGSVFYFTLPLVDV</sequence>
<feature type="domain" description="Histidine kinase" evidence="8">
    <location>
        <begin position="274"/>
        <end position="487"/>
    </location>
</feature>
<dbReference type="Gene3D" id="3.30.450.20">
    <property type="entry name" value="PAS domain"/>
    <property type="match status" value="2"/>
</dbReference>
<dbReference type="EMBL" id="SJSL01000009">
    <property type="protein sequence ID" value="TCC97349.1"/>
    <property type="molecule type" value="Genomic_DNA"/>
</dbReference>
<keyword evidence="5 10" id="KW-0418">Kinase</keyword>
<evidence type="ECO:0000313" key="11">
    <source>
        <dbReference type="Proteomes" id="UP000293347"/>
    </source>
</evidence>
<dbReference type="OrthoDB" id="9813151at2"/>
<dbReference type="FunFam" id="3.30.565.10:FF:000006">
    <property type="entry name" value="Sensor histidine kinase WalK"/>
    <property type="match status" value="1"/>
</dbReference>
<dbReference type="RefSeq" id="WP_131597848.1">
    <property type="nucleotide sequence ID" value="NZ_SJSL01000009.1"/>
</dbReference>
<dbReference type="SMART" id="SM00388">
    <property type="entry name" value="HisKA"/>
    <property type="match status" value="1"/>
</dbReference>
<evidence type="ECO:0000256" key="7">
    <source>
        <dbReference type="ARBA" id="ARBA00023136"/>
    </source>
</evidence>
<dbReference type="GO" id="GO:0016036">
    <property type="term" value="P:cellular response to phosphate starvation"/>
    <property type="evidence" value="ECO:0007669"/>
    <property type="project" value="TreeGrafter"/>
</dbReference>
<evidence type="ECO:0000256" key="4">
    <source>
        <dbReference type="ARBA" id="ARBA00022679"/>
    </source>
</evidence>
<dbReference type="GO" id="GO:0004721">
    <property type="term" value="F:phosphoprotein phosphatase activity"/>
    <property type="evidence" value="ECO:0007669"/>
    <property type="project" value="TreeGrafter"/>
</dbReference>
<keyword evidence="7" id="KW-0472">Membrane</keyword>
<dbReference type="CDD" id="cd00082">
    <property type="entry name" value="HisKA"/>
    <property type="match status" value="1"/>
</dbReference>
<dbReference type="Proteomes" id="UP000293347">
    <property type="component" value="Unassembled WGS sequence"/>
</dbReference>
<keyword evidence="4" id="KW-0808">Transferase</keyword>
<dbReference type="InterPro" id="IPR003661">
    <property type="entry name" value="HisK_dim/P_dom"/>
</dbReference>
<evidence type="ECO:0000313" key="10">
    <source>
        <dbReference type="EMBL" id="TCC97349.1"/>
    </source>
</evidence>
<keyword evidence="11" id="KW-1185">Reference proteome</keyword>
<evidence type="ECO:0000256" key="6">
    <source>
        <dbReference type="ARBA" id="ARBA00023012"/>
    </source>
</evidence>
<organism evidence="10 11">
    <name type="scientific">Pedobacter psychroterrae</name>
    <dbReference type="NCBI Taxonomy" id="2530453"/>
    <lineage>
        <taxon>Bacteria</taxon>
        <taxon>Pseudomonadati</taxon>
        <taxon>Bacteroidota</taxon>
        <taxon>Sphingobacteriia</taxon>
        <taxon>Sphingobacteriales</taxon>
        <taxon>Sphingobacteriaceae</taxon>
        <taxon>Pedobacter</taxon>
    </lineage>
</organism>
<dbReference type="SUPFAM" id="SSF55785">
    <property type="entry name" value="PYP-like sensor domain (PAS domain)"/>
    <property type="match status" value="2"/>
</dbReference>
<dbReference type="Gene3D" id="1.10.287.130">
    <property type="match status" value="1"/>
</dbReference>
<dbReference type="Pfam" id="PF08447">
    <property type="entry name" value="PAS_3"/>
    <property type="match status" value="1"/>
</dbReference>
<dbReference type="InterPro" id="IPR036097">
    <property type="entry name" value="HisK_dim/P_sf"/>
</dbReference>
<gene>
    <name evidence="10" type="ORF">EZ437_19875</name>
</gene>
<evidence type="ECO:0000259" key="8">
    <source>
        <dbReference type="PROSITE" id="PS50109"/>
    </source>
</evidence>
<evidence type="ECO:0000256" key="2">
    <source>
        <dbReference type="ARBA" id="ARBA00012438"/>
    </source>
</evidence>
<keyword evidence="6" id="KW-0902">Two-component regulatory system</keyword>
<dbReference type="InterPro" id="IPR000014">
    <property type="entry name" value="PAS"/>
</dbReference>
<evidence type="ECO:0000256" key="1">
    <source>
        <dbReference type="ARBA" id="ARBA00000085"/>
    </source>
</evidence>
<evidence type="ECO:0000256" key="3">
    <source>
        <dbReference type="ARBA" id="ARBA00022553"/>
    </source>
</evidence>
<dbReference type="SUPFAM" id="SSF55874">
    <property type="entry name" value="ATPase domain of HSP90 chaperone/DNA topoisomerase II/histidine kinase"/>
    <property type="match status" value="1"/>
</dbReference>
<accession>A0A4R0NAP9</accession>
<dbReference type="InterPro" id="IPR000700">
    <property type="entry name" value="PAS-assoc_C"/>
</dbReference>
<dbReference type="GO" id="GO:0005886">
    <property type="term" value="C:plasma membrane"/>
    <property type="evidence" value="ECO:0007669"/>
    <property type="project" value="TreeGrafter"/>
</dbReference>